<dbReference type="PANTHER" id="PTHR46360">
    <property type="entry name" value="DISKS LARGE HOMOLOG 5"/>
    <property type="match status" value="1"/>
</dbReference>
<keyword evidence="1" id="KW-0175">Coiled coil</keyword>
<evidence type="ECO:0000313" key="4">
    <source>
        <dbReference type="WBParaSite" id="Hba_06560"/>
    </source>
</evidence>
<dbReference type="GO" id="GO:0005886">
    <property type="term" value="C:plasma membrane"/>
    <property type="evidence" value="ECO:0007669"/>
    <property type="project" value="TreeGrafter"/>
</dbReference>
<proteinExistence type="predicted"/>
<keyword evidence="3" id="KW-1185">Reference proteome</keyword>
<dbReference type="PROSITE" id="PS50106">
    <property type="entry name" value="PDZ"/>
    <property type="match status" value="2"/>
</dbReference>
<dbReference type="InterPro" id="IPR036034">
    <property type="entry name" value="PDZ_sf"/>
</dbReference>
<dbReference type="InterPro" id="IPR053004">
    <property type="entry name" value="MAGUK_Signaling_Regulators"/>
</dbReference>
<dbReference type="SUPFAM" id="SSF50156">
    <property type="entry name" value="PDZ domain-like"/>
    <property type="match status" value="2"/>
</dbReference>
<name>A0A1I7WN32_HETBA</name>
<evidence type="ECO:0000256" key="1">
    <source>
        <dbReference type="SAM" id="Coils"/>
    </source>
</evidence>
<dbReference type="AlphaFoldDB" id="A0A1I7WN32"/>
<evidence type="ECO:0000313" key="3">
    <source>
        <dbReference type="Proteomes" id="UP000095283"/>
    </source>
</evidence>
<evidence type="ECO:0000259" key="2">
    <source>
        <dbReference type="PROSITE" id="PS50106"/>
    </source>
</evidence>
<dbReference type="InterPro" id="IPR001478">
    <property type="entry name" value="PDZ"/>
</dbReference>
<sequence>MEREVRMIEERWMEKVRLTMQERDSLMLKTEQLEEQLENIRVDVNRAVAYRLEMEESRNRIKNQLENVQRDYEETMAERSSVLEENTRMGEERDRLRQTVHNLNQTLNEMRQSRNDDEVQNLSNKLEHTRRLLQLNMEETASANVKRNEAIEKLGKLKEDFTKLLEARDEALRKVKEANSEREPIVDLWNTHTVEIALPFPKPNLGIVLSGGCTDDRYSIHSPIYVKEVLMGSPLEHMLKRLDHILIVNNIDVTDMDQRSVIDILKNSHHLKMVIRRRANANKIHEITVDSNHNIGMELGNGVFVNAVDPLGTASKEGLGPGHRIVHVNHVPIYDAKHAEKLIKYSNGQIVIGVLDGKKEWRVHSLKNTDQNRKRLYFPRYLNDIFGRYNSEKPRNVIAKANIASTAQETAFYRQGSLRIPSQQQVASELVRYGSLRWGASTITHTVYHESISPTITALIAH</sequence>
<dbReference type="GO" id="GO:0035331">
    <property type="term" value="P:negative regulation of hippo signaling"/>
    <property type="evidence" value="ECO:0007669"/>
    <property type="project" value="TreeGrafter"/>
</dbReference>
<reference evidence="4" key="1">
    <citation type="submission" date="2016-11" db="UniProtKB">
        <authorList>
            <consortium name="WormBaseParasite"/>
        </authorList>
    </citation>
    <scope>IDENTIFICATION</scope>
</reference>
<dbReference type="Proteomes" id="UP000095283">
    <property type="component" value="Unplaced"/>
</dbReference>
<feature type="domain" description="PDZ" evidence="2">
    <location>
        <begin position="284"/>
        <end position="358"/>
    </location>
</feature>
<dbReference type="CDD" id="cd00136">
    <property type="entry name" value="PDZ_canonical"/>
    <property type="match status" value="1"/>
</dbReference>
<organism evidence="3 4">
    <name type="scientific">Heterorhabditis bacteriophora</name>
    <name type="common">Entomopathogenic nematode worm</name>
    <dbReference type="NCBI Taxonomy" id="37862"/>
    <lineage>
        <taxon>Eukaryota</taxon>
        <taxon>Metazoa</taxon>
        <taxon>Ecdysozoa</taxon>
        <taxon>Nematoda</taxon>
        <taxon>Chromadorea</taxon>
        <taxon>Rhabditida</taxon>
        <taxon>Rhabditina</taxon>
        <taxon>Rhabditomorpha</taxon>
        <taxon>Strongyloidea</taxon>
        <taxon>Heterorhabditidae</taxon>
        <taxon>Heterorhabditis</taxon>
    </lineage>
</organism>
<feature type="domain" description="PDZ" evidence="2">
    <location>
        <begin position="195"/>
        <end position="268"/>
    </location>
</feature>
<protein>
    <submittedName>
        <fullName evidence="4">PDZ domain-containing protein</fullName>
    </submittedName>
</protein>
<dbReference type="Pfam" id="PF00595">
    <property type="entry name" value="PDZ"/>
    <property type="match status" value="1"/>
</dbReference>
<feature type="coiled-coil region" evidence="1">
    <location>
        <begin position="23"/>
        <end position="113"/>
    </location>
</feature>
<dbReference type="SMART" id="SM00228">
    <property type="entry name" value="PDZ"/>
    <property type="match status" value="2"/>
</dbReference>
<dbReference type="PANTHER" id="PTHR46360:SF1">
    <property type="entry name" value="DISKS LARGE HOMOLOG 5"/>
    <property type="match status" value="1"/>
</dbReference>
<dbReference type="WBParaSite" id="Hba_06560">
    <property type="protein sequence ID" value="Hba_06560"/>
    <property type="gene ID" value="Hba_06560"/>
</dbReference>
<accession>A0A1I7WN32</accession>
<dbReference type="Gene3D" id="2.30.42.10">
    <property type="match status" value="2"/>
</dbReference>